<accession>A0ABX1X007</accession>
<evidence type="ECO:0000313" key="2">
    <source>
        <dbReference type="EMBL" id="NOU61415.1"/>
    </source>
</evidence>
<keyword evidence="3" id="KW-1185">Reference proteome</keyword>
<dbReference type="EMBL" id="RZNH01000033">
    <property type="protein sequence ID" value="NOU61415.1"/>
    <property type="molecule type" value="Genomic_DNA"/>
</dbReference>
<dbReference type="SUPFAM" id="SSF51445">
    <property type="entry name" value="(Trans)glycosidases"/>
    <property type="match status" value="1"/>
</dbReference>
<dbReference type="Gene3D" id="3.20.20.80">
    <property type="entry name" value="Glycosidases"/>
    <property type="match status" value="1"/>
</dbReference>
<comment type="caution">
    <text evidence="2">The sequence shown here is derived from an EMBL/GenBank/DDBJ whole genome shotgun (WGS) entry which is preliminary data.</text>
</comment>
<dbReference type="RefSeq" id="WP_171596679.1">
    <property type="nucleotide sequence ID" value="NZ_RZNH01000033.1"/>
</dbReference>
<dbReference type="Proteomes" id="UP000732105">
    <property type="component" value="Unassembled WGS sequence"/>
</dbReference>
<reference evidence="2 3" key="1">
    <citation type="submission" date="2018-12" db="EMBL/GenBank/DDBJ databases">
        <title>Marinifilum JC070 sp. nov., a marine bacterium isolated from Yongle Blue Hole in the South China Sea.</title>
        <authorList>
            <person name="Fu T."/>
        </authorList>
    </citation>
    <scope>NUCLEOTIDE SEQUENCE [LARGE SCALE GENOMIC DNA]</scope>
    <source>
        <strain evidence="2 3">JC070</strain>
    </source>
</reference>
<protein>
    <submittedName>
        <fullName evidence="2">DUF4434 domain-containing protein</fullName>
    </submittedName>
</protein>
<dbReference type="InterPro" id="IPR017853">
    <property type="entry name" value="GH"/>
</dbReference>
<gene>
    <name evidence="2" type="ORF">ELS83_16525</name>
</gene>
<proteinExistence type="predicted"/>
<dbReference type="InterPro" id="IPR027849">
    <property type="entry name" value="DUF4434"/>
</dbReference>
<dbReference type="Pfam" id="PF14488">
    <property type="entry name" value="DUF4434"/>
    <property type="match status" value="1"/>
</dbReference>
<feature type="domain" description="DUF4434" evidence="1">
    <location>
        <begin position="3"/>
        <end position="283"/>
    </location>
</feature>
<evidence type="ECO:0000313" key="3">
    <source>
        <dbReference type="Proteomes" id="UP000732105"/>
    </source>
</evidence>
<sequence length="299" mass="34923">MKITGTFLDEISHDIPSSNWGRKEWAKDFDEMKAIGIDTVILIRAGYKNKLTFDSESLKKYIQPYPVYIDLVDLFLEQAERCGMNFYFGLYDSGEYWHKGDYKKELEINKELAKEVAEKYGERKAFKGWYASHELSVHDEDQLSLVGELCEELKSIKNIPILISPYVKGRMQFEDPITLEEHEAQWDQIFSALSGKVDIVAFQDGQVDFFELEDFSRVNKKLADQHGIESWANVESFERGMPINFLPIDWRNLKMKMDVAQKVGVSKLITFEFSHFMSPNSIYPSAHFLLDRYREFTKL</sequence>
<evidence type="ECO:0000259" key="1">
    <source>
        <dbReference type="Pfam" id="PF14488"/>
    </source>
</evidence>
<name>A0ABX1X007_9BACT</name>
<organism evidence="2 3">
    <name type="scientific">Marinifilum caeruleilacunae</name>
    <dbReference type="NCBI Taxonomy" id="2499076"/>
    <lineage>
        <taxon>Bacteria</taxon>
        <taxon>Pseudomonadati</taxon>
        <taxon>Bacteroidota</taxon>
        <taxon>Bacteroidia</taxon>
        <taxon>Marinilabiliales</taxon>
        <taxon>Marinifilaceae</taxon>
    </lineage>
</organism>